<feature type="transmembrane region" description="Helical" evidence="9">
    <location>
        <begin position="347"/>
        <end position="367"/>
    </location>
</feature>
<organism evidence="11 12">
    <name type="scientific">Sinosporangium siamense</name>
    <dbReference type="NCBI Taxonomy" id="1367973"/>
    <lineage>
        <taxon>Bacteria</taxon>
        <taxon>Bacillati</taxon>
        <taxon>Actinomycetota</taxon>
        <taxon>Actinomycetes</taxon>
        <taxon>Streptosporangiales</taxon>
        <taxon>Streptosporangiaceae</taxon>
        <taxon>Sinosporangium</taxon>
    </lineage>
</organism>
<evidence type="ECO:0000256" key="7">
    <source>
        <dbReference type="ARBA" id="ARBA00023136"/>
    </source>
</evidence>
<sequence>MHEPPPEARISRDDPPPEARISRDEARAVLGVTGADDAPPLMRTLREHGTGLYFVSALGLLAVVDNFMTQAFGVVAPEVSRSLGVDAGTLSAIVAAQSIAAGVGPLILAAALRRYPRRVRIALATAFGWSITTLFTGLVQGPAALTALMLINGVTTGAVAVLHPPLLMDAYPPPARVRVMSLYAASSPLAGILAPLLIAALAAWSGLDWRGVFIVLGALSLAAGLYAVGLKEPELGRWDALELTRRAGTGRVVEAEGLFRTLRRVFRVPSIRRMAVGFTAIGVLAVPYGIYVSTFLDSKWHLTVAERGLFTGAAAALTIVALVLFGNRAERAFQAGPSRFMRLSGGALAVAAAAFGLSTVAPTLWLVLSLLALGQALMAVVGPCLFTGALSVIRPADRPHAMAAIGLILAFGGLLGAGLLVLAELAVGIEGALTLLIVPAAAGSLFIATIHRTLMHDLDALINETIGESS</sequence>
<evidence type="ECO:0000256" key="9">
    <source>
        <dbReference type="SAM" id="Phobius"/>
    </source>
</evidence>
<feature type="transmembrane region" description="Helical" evidence="9">
    <location>
        <begin position="274"/>
        <end position="296"/>
    </location>
</feature>
<feature type="region of interest" description="Disordered" evidence="8">
    <location>
        <begin position="1"/>
        <end position="20"/>
    </location>
</feature>
<dbReference type="PROSITE" id="PS50850">
    <property type="entry name" value="MFS"/>
    <property type="match status" value="1"/>
</dbReference>
<dbReference type="InterPro" id="IPR020846">
    <property type="entry name" value="MFS_dom"/>
</dbReference>
<gene>
    <name evidence="11" type="ORF">Ssi02_21550</name>
</gene>
<protein>
    <recommendedName>
        <fullName evidence="10">Major facilitator superfamily (MFS) profile domain-containing protein</fullName>
    </recommendedName>
</protein>
<dbReference type="GO" id="GO:0005886">
    <property type="term" value="C:plasma membrane"/>
    <property type="evidence" value="ECO:0007669"/>
    <property type="project" value="UniProtKB-SubCell"/>
</dbReference>
<keyword evidence="3" id="KW-0813">Transport</keyword>
<evidence type="ECO:0000256" key="2">
    <source>
        <dbReference type="ARBA" id="ARBA00008335"/>
    </source>
</evidence>
<dbReference type="AlphaFoldDB" id="A0A919VBA6"/>
<feature type="domain" description="Major facilitator superfamily (MFS) profile" evidence="10">
    <location>
        <begin position="51"/>
        <end position="455"/>
    </location>
</feature>
<feature type="transmembrane region" description="Helical" evidence="9">
    <location>
        <begin position="209"/>
        <end position="228"/>
    </location>
</feature>
<evidence type="ECO:0000256" key="1">
    <source>
        <dbReference type="ARBA" id="ARBA00004651"/>
    </source>
</evidence>
<dbReference type="PANTHER" id="PTHR43271">
    <property type="entry name" value="BLL2771 PROTEIN"/>
    <property type="match status" value="1"/>
</dbReference>
<evidence type="ECO:0000256" key="3">
    <source>
        <dbReference type="ARBA" id="ARBA00022448"/>
    </source>
</evidence>
<dbReference type="EMBL" id="BOOW01000012">
    <property type="protein sequence ID" value="GII91924.1"/>
    <property type="molecule type" value="Genomic_DNA"/>
</dbReference>
<keyword evidence="5 9" id="KW-0812">Transmembrane</keyword>
<dbReference type="Pfam" id="PF07690">
    <property type="entry name" value="MFS_1"/>
    <property type="match status" value="1"/>
</dbReference>
<dbReference type="InterPro" id="IPR011701">
    <property type="entry name" value="MFS"/>
</dbReference>
<feature type="transmembrane region" description="Helical" evidence="9">
    <location>
        <begin position="182"/>
        <end position="203"/>
    </location>
</feature>
<evidence type="ECO:0000256" key="8">
    <source>
        <dbReference type="SAM" id="MobiDB-lite"/>
    </source>
</evidence>
<feature type="transmembrane region" description="Helical" evidence="9">
    <location>
        <begin position="373"/>
        <end position="393"/>
    </location>
</feature>
<keyword evidence="7 9" id="KW-0472">Membrane</keyword>
<dbReference type="Proteomes" id="UP000606172">
    <property type="component" value="Unassembled WGS sequence"/>
</dbReference>
<name>A0A919VBA6_9ACTN</name>
<dbReference type="CDD" id="cd06174">
    <property type="entry name" value="MFS"/>
    <property type="match status" value="1"/>
</dbReference>
<evidence type="ECO:0000256" key="6">
    <source>
        <dbReference type="ARBA" id="ARBA00022989"/>
    </source>
</evidence>
<dbReference type="GO" id="GO:0022857">
    <property type="term" value="F:transmembrane transporter activity"/>
    <property type="evidence" value="ECO:0007669"/>
    <property type="project" value="InterPro"/>
</dbReference>
<evidence type="ECO:0000256" key="5">
    <source>
        <dbReference type="ARBA" id="ARBA00022692"/>
    </source>
</evidence>
<keyword evidence="4" id="KW-1003">Cell membrane</keyword>
<proteinExistence type="inferred from homology"/>
<dbReference type="PANTHER" id="PTHR43271:SF2">
    <property type="entry name" value="BLL2771 PROTEIN"/>
    <property type="match status" value="1"/>
</dbReference>
<dbReference type="InterPro" id="IPR036259">
    <property type="entry name" value="MFS_trans_sf"/>
</dbReference>
<feature type="transmembrane region" description="Helical" evidence="9">
    <location>
        <begin position="405"/>
        <end position="426"/>
    </location>
</feature>
<feature type="transmembrane region" description="Helical" evidence="9">
    <location>
        <begin position="144"/>
        <end position="162"/>
    </location>
</feature>
<dbReference type="RefSeq" id="WP_204024309.1">
    <property type="nucleotide sequence ID" value="NZ_BOOW01000012.1"/>
</dbReference>
<dbReference type="SUPFAM" id="SSF103473">
    <property type="entry name" value="MFS general substrate transporter"/>
    <property type="match status" value="1"/>
</dbReference>
<accession>A0A919VBA6</accession>
<evidence type="ECO:0000259" key="10">
    <source>
        <dbReference type="PROSITE" id="PS50850"/>
    </source>
</evidence>
<evidence type="ECO:0000313" key="12">
    <source>
        <dbReference type="Proteomes" id="UP000606172"/>
    </source>
</evidence>
<feature type="transmembrane region" description="Helical" evidence="9">
    <location>
        <begin position="432"/>
        <end position="450"/>
    </location>
</feature>
<evidence type="ECO:0000313" key="11">
    <source>
        <dbReference type="EMBL" id="GII91924.1"/>
    </source>
</evidence>
<feature type="transmembrane region" description="Helical" evidence="9">
    <location>
        <begin position="308"/>
        <end position="326"/>
    </location>
</feature>
<keyword evidence="6 9" id="KW-1133">Transmembrane helix</keyword>
<feature type="transmembrane region" description="Helical" evidence="9">
    <location>
        <begin position="119"/>
        <end position="138"/>
    </location>
</feature>
<feature type="transmembrane region" description="Helical" evidence="9">
    <location>
        <begin position="51"/>
        <end position="72"/>
    </location>
</feature>
<keyword evidence="12" id="KW-1185">Reference proteome</keyword>
<evidence type="ECO:0000256" key="4">
    <source>
        <dbReference type="ARBA" id="ARBA00022475"/>
    </source>
</evidence>
<comment type="subcellular location">
    <subcellularLocation>
        <location evidence="1">Cell membrane</location>
        <topology evidence="1">Multi-pass membrane protein</topology>
    </subcellularLocation>
</comment>
<dbReference type="Gene3D" id="1.20.1250.20">
    <property type="entry name" value="MFS general substrate transporter like domains"/>
    <property type="match status" value="1"/>
</dbReference>
<comment type="caution">
    <text evidence="11">The sequence shown here is derived from an EMBL/GenBank/DDBJ whole genome shotgun (WGS) entry which is preliminary data.</text>
</comment>
<feature type="transmembrane region" description="Helical" evidence="9">
    <location>
        <begin position="92"/>
        <end position="112"/>
    </location>
</feature>
<comment type="similarity">
    <text evidence="2">Belongs to the major facilitator superfamily.</text>
</comment>
<reference evidence="11" key="1">
    <citation type="submission" date="2021-01" db="EMBL/GenBank/DDBJ databases">
        <title>Whole genome shotgun sequence of Sinosporangium siamense NBRC 109515.</title>
        <authorList>
            <person name="Komaki H."/>
            <person name="Tamura T."/>
        </authorList>
    </citation>
    <scope>NUCLEOTIDE SEQUENCE</scope>
    <source>
        <strain evidence="11">NBRC 109515</strain>
    </source>
</reference>